<evidence type="ECO:0000313" key="3">
    <source>
        <dbReference type="Proteomes" id="UP000295192"/>
    </source>
</evidence>
<evidence type="ECO:0000256" key="1">
    <source>
        <dbReference type="SAM" id="MobiDB-lite"/>
    </source>
</evidence>
<name>A0A484BVW6_DRONA</name>
<reference evidence="2 3" key="1">
    <citation type="journal article" date="2019" name="J. Hered.">
        <title>An Improved Genome Assembly for Drosophila navojoa, the Basal Species in the mojavensis Cluster.</title>
        <authorList>
            <person name="Vanderlinde T."/>
            <person name="Dupim E.G."/>
            <person name="Nazario-Yepiz N.O."/>
            <person name="Carvalho A.B."/>
        </authorList>
    </citation>
    <scope>NUCLEOTIDE SEQUENCE [LARGE SCALE GENOMIC DNA]</scope>
    <source>
        <strain evidence="2">Navoj_Jal97</strain>
        <tissue evidence="2">Whole organism</tissue>
    </source>
</reference>
<dbReference type="Proteomes" id="UP000295192">
    <property type="component" value="Unassembled WGS sequence"/>
</dbReference>
<protein>
    <submittedName>
        <fullName evidence="2">Uncharacterized protein</fullName>
    </submittedName>
</protein>
<evidence type="ECO:0000313" key="2">
    <source>
        <dbReference type="EMBL" id="TDG52162.1"/>
    </source>
</evidence>
<gene>
    <name evidence="2" type="ORF">AWZ03_001443</name>
</gene>
<comment type="caution">
    <text evidence="2">The sequence shown here is derived from an EMBL/GenBank/DDBJ whole genome shotgun (WGS) entry which is preliminary data.</text>
</comment>
<dbReference type="EMBL" id="LSRL02000005">
    <property type="protein sequence ID" value="TDG52162.1"/>
    <property type="molecule type" value="Genomic_DNA"/>
</dbReference>
<dbReference type="AlphaFoldDB" id="A0A484BVW6"/>
<accession>A0A484BVW6</accession>
<proteinExistence type="predicted"/>
<sequence>MEEADIVVLLPGLAICEKIQDALNVTPTIEVAALAATTSGSVERAHNSKKQLMGAMNQKEQPTNSSSNNEHN</sequence>
<keyword evidence="3" id="KW-1185">Reference proteome</keyword>
<organism evidence="2 3">
    <name type="scientific">Drosophila navojoa</name>
    <name type="common">Fruit fly</name>
    <dbReference type="NCBI Taxonomy" id="7232"/>
    <lineage>
        <taxon>Eukaryota</taxon>
        <taxon>Metazoa</taxon>
        <taxon>Ecdysozoa</taxon>
        <taxon>Arthropoda</taxon>
        <taxon>Hexapoda</taxon>
        <taxon>Insecta</taxon>
        <taxon>Pterygota</taxon>
        <taxon>Neoptera</taxon>
        <taxon>Endopterygota</taxon>
        <taxon>Diptera</taxon>
        <taxon>Brachycera</taxon>
        <taxon>Muscomorpha</taxon>
        <taxon>Ephydroidea</taxon>
        <taxon>Drosophilidae</taxon>
        <taxon>Drosophila</taxon>
    </lineage>
</organism>
<feature type="region of interest" description="Disordered" evidence="1">
    <location>
        <begin position="38"/>
        <end position="72"/>
    </location>
</feature>
<feature type="compositionally biased region" description="Polar residues" evidence="1">
    <location>
        <begin position="58"/>
        <end position="72"/>
    </location>
</feature>